<dbReference type="SUPFAM" id="SSF49599">
    <property type="entry name" value="TRAF domain-like"/>
    <property type="match status" value="1"/>
</dbReference>
<dbReference type="Pfam" id="PF00651">
    <property type="entry name" value="BTB"/>
    <property type="match status" value="1"/>
</dbReference>
<dbReference type="PROSITE" id="PS50097">
    <property type="entry name" value="BTB"/>
    <property type="match status" value="1"/>
</dbReference>
<sequence>MSGENSDEEYEFIIWWNIENYLYCWQRYGEKLDSPLFTATSIENTKWRLSLYPTGSFKENYIGCYLNRKKDNGPESIEIDYVLEILGSDGSVLGKMHEAKFEFEKEDYWGDSEFVERTRVLQFEKSNIFPVNTLTVCCKMRMRENRSQERVQMCAKTVINFEKISFVWDIEKFSSLKLDQKIPFVMNSTSKEVLMTLNLFLCEGRHSDEIISIDYNCANKKFEYFHFKVFLIADGGNKIDCNQREFRCEGYEKNKVFSLCLTKMELLGKKDLYLKDDILTLYCECVFTTAISFEEIVCTKLELIFPQSMPKVNIIGKQSNNARSLREDFKTLKEDYKTLYTDGTLSDVKLCTGTQSFPAHTAVLCARSPVFKAMFSDDTKEKNKGSVDVVDLDDDTLHRMLLYMYTCSLEDLKWESALRLYEAADKYEILSLRKKCSAFLEDRFTPTNACDALVLADRHQDTHFKDVVQNYILDRKRCVFVSEEWKVKLENNLKLAAETMHKVWIK</sequence>
<feature type="domain" description="BTB" evidence="1">
    <location>
        <begin position="346"/>
        <end position="406"/>
    </location>
</feature>
<dbReference type="Gene3D" id="1.25.40.420">
    <property type="match status" value="1"/>
</dbReference>
<dbReference type="GO" id="GO:0030163">
    <property type="term" value="P:protein catabolic process"/>
    <property type="evidence" value="ECO:0007669"/>
    <property type="project" value="UniProtKB-ARBA"/>
</dbReference>
<accession>A0A8X6LYG6</accession>
<dbReference type="OrthoDB" id="6359816at2759"/>
<evidence type="ECO:0000259" key="1">
    <source>
        <dbReference type="PROSITE" id="PS50097"/>
    </source>
</evidence>
<gene>
    <name evidence="3" type="primary">NCL1_45128</name>
    <name evidence="3" type="ORF">TNCT_623041</name>
</gene>
<dbReference type="PANTHER" id="PTHR24413">
    <property type="entry name" value="SPECKLE-TYPE POZ PROTEIN"/>
    <property type="match status" value="1"/>
</dbReference>
<dbReference type="SUPFAM" id="SSF54695">
    <property type="entry name" value="POZ domain"/>
    <property type="match status" value="1"/>
</dbReference>
<dbReference type="Proteomes" id="UP000887116">
    <property type="component" value="Unassembled WGS sequence"/>
</dbReference>
<dbReference type="CDD" id="cd18186">
    <property type="entry name" value="BTB_POZ_ZBTB_KLHL-like"/>
    <property type="match status" value="1"/>
</dbReference>
<organism evidence="3 4">
    <name type="scientific">Trichonephila clavata</name>
    <name type="common">Joro spider</name>
    <name type="synonym">Nephila clavata</name>
    <dbReference type="NCBI Taxonomy" id="2740835"/>
    <lineage>
        <taxon>Eukaryota</taxon>
        <taxon>Metazoa</taxon>
        <taxon>Ecdysozoa</taxon>
        <taxon>Arthropoda</taxon>
        <taxon>Chelicerata</taxon>
        <taxon>Arachnida</taxon>
        <taxon>Araneae</taxon>
        <taxon>Araneomorphae</taxon>
        <taxon>Entelegynae</taxon>
        <taxon>Araneoidea</taxon>
        <taxon>Nephilidae</taxon>
        <taxon>Trichonephila</taxon>
    </lineage>
</organism>
<evidence type="ECO:0000259" key="2">
    <source>
        <dbReference type="PROSITE" id="PS50144"/>
    </source>
</evidence>
<dbReference type="InterPro" id="IPR008974">
    <property type="entry name" value="TRAF-like"/>
</dbReference>
<reference evidence="3" key="1">
    <citation type="submission" date="2020-07" db="EMBL/GenBank/DDBJ databases">
        <title>Multicomponent nature underlies the extraordinary mechanical properties of spider dragline silk.</title>
        <authorList>
            <person name="Kono N."/>
            <person name="Nakamura H."/>
            <person name="Mori M."/>
            <person name="Yoshida Y."/>
            <person name="Ohtoshi R."/>
            <person name="Malay A.D."/>
            <person name="Moran D.A.P."/>
            <person name="Tomita M."/>
            <person name="Numata K."/>
            <person name="Arakawa K."/>
        </authorList>
    </citation>
    <scope>NUCLEOTIDE SEQUENCE</scope>
</reference>
<dbReference type="PROSITE" id="PS50144">
    <property type="entry name" value="MATH"/>
    <property type="match status" value="1"/>
</dbReference>
<keyword evidence="4" id="KW-1185">Reference proteome</keyword>
<dbReference type="Gene3D" id="2.60.210.10">
    <property type="entry name" value="Apoptosis, Tumor Necrosis Factor Receptor Associated Protein 2, Chain A"/>
    <property type="match status" value="1"/>
</dbReference>
<dbReference type="AlphaFoldDB" id="A0A8X6LYG6"/>
<dbReference type="InterPro" id="IPR002083">
    <property type="entry name" value="MATH/TRAF_dom"/>
</dbReference>
<dbReference type="InterPro" id="IPR000210">
    <property type="entry name" value="BTB/POZ_dom"/>
</dbReference>
<proteinExistence type="predicted"/>
<comment type="caution">
    <text evidence="3">The sequence shown here is derived from an EMBL/GenBank/DDBJ whole genome shotgun (WGS) entry which is preliminary data.</text>
</comment>
<dbReference type="Pfam" id="PF22486">
    <property type="entry name" value="MATH_2"/>
    <property type="match status" value="1"/>
</dbReference>
<dbReference type="Gene3D" id="3.30.710.10">
    <property type="entry name" value="Potassium Channel Kv1.1, Chain A"/>
    <property type="match status" value="1"/>
</dbReference>
<dbReference type="SMART" id="SM00061">
    <property type="entry name" value="MATH"/>
    <property type="match status" value="1"/>
</dbReference>
<name>A0A8X6LYG6_TRICU</name>
<protein>
    <submittedName>
        <fullName evidence="3">Tdpoz3</fullName>
    </submittedName>
</protein>
<dbReference type="CDD" id="cd00121">
    <property type="entry name" value="MATH"/>
    <property type="match status" value="1"/>
</dbReference>
<feature type="domain" description="MATH" evidence="2">
    <location>
        <begin position="11"/>
        <end position="140"/>
    </location>
</feature>
<evidence type="ECO:0000313" key="3">
    <source>
        <dbReference type="EMBL" id="GFR25332.1"/>
    </source>
</evidence>
<dbReference type="InterPro" id="IPR011333">
    <property type="entry name" value="SKP1/BTB/POZ_sf"/>
</dbReference>
<evidence type="ECO:0000313" key="4">
    <source>
        <dbReference type="Proteomes" id="UP000887116"/>
    </source>
</evidence>
<dbReference type="EMBL" id="BMAO01028521">
    <property type="protein sequence ID" value="GFR25332.1"/>
    <property type="molecule type" value="Genomic_DNA"/>
</dbReference>
<dbReference type="SMART" id="SM00225">
    <property type="entry name" value="BTB"/>
    <property type="match status" value="1"/>
</dbReference>